<keyword evidence="2" id="KW-1185">Reference proteome</keyword>
<name>A0AAV0MFJ6_9ROSI</name>
<reference evidence="1" key="1">
    <citation type="submission" date="2022-08" db="EMBL/GenBank/DDBJ databases">
        <authorList>
            <person name="Gutierrez-Valencia J."/>
        </authorList>
    </citation>
    <scope>NUCLEOTIDE SEQUENCE</scope>
</reference>
<gene>
    <name evidence="1" type="ORF">LITE_LOCUS28222</name>
</gene>
<organism evidence="1 2">
    <name type="scientific">Linum tenue</name>
    <dbReference type="NCBI Taxonomy" id="586396"/>
    <lineage>
        <taxon>Eukaryota</taxon>
        <taxon>Viridiplantae</taxon>
        <taxon>Streptophyta</taxon>
        <taxon>Embryophyta</taxon>
        <taxon>Tracheophyta</taxon>
        <taxon>Spermatophyta</taxon>
        <taxon>Magnoliopsida</taxon>
        <taxon>eudicotyledons</taxon>
        <taxon>Gunneridae</taxon>
        <taxon>Pentapetalae</taxon>
        <taxon>rosids</taxon>
        <taxon>fabids</taxon>
        <taxon>Malpighiales</taxon>
        <taxon>Linaceae</taxon>
        <taxon>Linum</taxon>
    </lineage>
</organism>
<dbReference type="Proteomes" id="UP001154282">
    <property type="component" value="Unassembled WGS sequence"/>
</dbReference>
<protein>
    <submittedName>
        <fullName evidence="1">Uncharacterized protein</fullName>
    </submittedName>
</protein>
<sequence>MDDETMEVALGRIRAFVAKNKEAMKPARKLCAQSRLNLSFSGRIYDEFIMSPRSPIPQSPLVRARTLLKEGLGEG</sequence>
<evidence type="ECO:0000313" key="1">
    <source>
        <dbReference type="EMBL" id="CAI0444731.1"/>
    </source>
</evidence>
<comment type="caution">
    <text evidence="1">The sequence shown here is derived from an EMBL/GenBank/DDBJ whole genome shotgun (WGS) entry which is preliminary data.</text>
</comment>
<dbReference type="EMBL" id="CAMGYJ010000007">
    <property type="protein sequence ID" value="CAI0444731.1"/>
    <property type="molecule type" value="Genomic_DNA"/>
</dbReference>
<accession>A0AAV0MFJ6</accession>
<proteinExistence type="predicted"/>
<dbReference type="AlphaFoldDB" id="A0AAV0MFJ6"/>
<evidence type="ECO:0000313" key="2">
    <source>
        <dbReference type="Proteomes" id="UP001154282"/>
    </source>
</evidence>